<dbReference type="PANTHER" id="PTHR10000">
    <property type="entry name" value="PHOSPHOSERINE PHOSPHATASE"/>
    <property type="match status" value="1"/>
</dbReference>
<dbReference type="Gene3D" id="3.30.1240.10">
    <property type="match status" value="1"/>
</dbReference>
<accession>A0A7U3VPF7</accession>
<name>A0A7U3VPF7_9ACTN</name>
<feature type="compositionally biased region" description="Basic and acidic residues" evidence="1">
    <location>
        <begin position="11"/>
        <end position="49"/>
    </location>
</feature>
<reference evidence="2 3" key="4">
    <citation type="journal article" date="2020" name="Sci. Rep.">
        <title>beta-carboline chemical signals induce reveromycin production through a LuxR family regulator in Streptomyces sp. SN-593.</title>
        <authorList>
            <person name="Panthee S."/>
            <person name="Kito N."/>
            <person name="Hayashi T."/>
            <person name="Shimizu T."/>
            <person name="Ishikawa J."/>
            <person name="Hamamoto H."/>
            <person name="Osada H."/>
            <person name="Takahashi S."/>
        </authorList>
    </citation>
    <scope>NUCLEOTIDE SEQUENCE [LARGE SCALE GENOMIC DNA]</scope>
    <source>
        <strain evidence="2 3">SN-593</strain>
    </source>
</reference>
<dbReference type="GO" id="GO:0005829">
    <property type="term" value="C:cytosol"/>
    <property type="evidence" value="ECO:0007669"/>
    <property type="project" value="TreeGrafter"/>
</dbReference>
<dbReference type="SUPFAM" id="SSF56784">
    <property type="entry name" value="HAD-like"/>
    <property type="match status" value="1"/>
</dbReference>
<proteinExistence type="predicted"/>
<feature type="region of interest" description="Disordered" evidence="1">
    <location>
        <begin position="367"/>
        <end position="388"/>
    </location>
</feature>
<evidence type="ECO:0000313" key="3">
    <source>
        <dbReference type="Proteomes" id="UP000595703"/>
    </source>
</evidence>
<dbReference type="InterPro" id="IPR023214">
    <property type="entry name" value="HAD_sf"/>
</dbReference>
<dbReference type="InterPro" id="IPR006379">
    <property type="entry name" value="HAD-SF_hydro_IIB"/>
</dbReference>
<reference evidence="2 3" key="1">
    <citation type="journal article" date="2010" name="J. Bacteriol.">
        <title>Biochemical characterization of a novel indole prenyltransferase from Streptomyces sp. SN-593.</title>
        <authorList>
            <person name="Takahashi S."/>
            <person name="Takagi H."/>
            <person name="Toyoda A."/>
            <person name="Uramoto M."/>
            <person name="Nogawa T."/>
            <person name="Ueki M."/>
            <person name="Sakaki Y."/>
            <person name="Osada H."/>
        </authorList>
    </citation>
    <scope>NUCLEOTIDE SEQUENCE [LARGE SCALE GENOMIC DNA]</scope>
    <source>
        <strain evidence="2 3">SN-593</strain>
    </source>
</reference>
<dbReference type="InterPro" id="IPR036412">
    <property type="entry name" value="HAD-like_sf"/>
</dbReference>
<evidence type="ECO:0000313" key="2">
    <source>
        <dbReference type="EMBL" id="BBA98660.1"/>
    </source>
</evidence>
<dbReference type="AlphaFoldDB" id="A0A7U3VPF7"/>
<dbReference type="GO" id="GO:0016791">
    <property type="term" value="F:phosphatase activity"/>
    <property type="evidence" value="ECO:0007669"/>
    <property type="project" value="TreeGrafter"/>
</dbReference>
<reference evidence="2 3" key="2">
    <citation type="journal article" date="2011" name="J. Antibiot.">
        <title>Furaquinocins I and J: novel polyketide isoprenoid hybrid compounds from Streptomyces reveromyceticus SN-593.</title>
        <authorList>
            <person name="Panthee S."/>
            <person name="Takahashi S."/>
            <person name="Takagi H."/>
            <person name="Nogawa T."/>
            <person name="Oowada E."/>
            <person name="Uramoto M."/>
            <person name="Osada H."/>
        </authorList>
    </citation>
    <scope>NUCLEOTIDE SEQUENCE [LARGE SCALE GENOMIC DNA]</scope>
    <source>
        <strain evidence="2 3">SN-593</strain>
    </source>
</reference>
<dbReference type="EMBL" id="AP018365">
    <property type="protein sequence ID" value="BBA98660.1"/>
    <property type="molecule type" value="Genomic_DNA"/>
</dbReference>
<keyword evidence="3" id="KW-1185">Reference proteome</keyword>
<organism evidence="2 3">
    <name type="scientific">Actinacidiphila reveromycinica</name>
    <dbReference type="NCBI Taxonomy" id="659352"/>
    <lineage>
        <taxon>Bacteria</taxon>
        <taxon>Bacillati</taxon>
        <taxon>Actinomycetota</taxon>
        <taxon>Actinomycetes</taxon>
        <taxon>Kitasatosporales</taxon>
        <taxon>Streptomycetaceae</taxon>
        <taxon>Actinacidiphila</taxon>
    </lineage>
</organism>
<protein>
    <recommendedName>
        <fullName evidence="4">Hydrolase</fullName>
    </recommendedName>
</protein>
<dbReference type="Gene3D" id="3.40.50.1000">
    <property type="entry name" value="HAD superfamily/HAD-like"/>
    <property type="match status" value="1"/>
</dbReference>
<dbReference type="Proteomes" id="UP000595703">
    <property type="component" value="Chromosome"/>
</dbReference>
<dbReference type="PANTHER" id="PTHR10000:SF8">
    <property type="entry name" value="HAD SUPERFAMILY HYDROLASE-LIKE, TYPE 3"/>
    <property type="match status" value="1"/>
</dbReference>
<evidence type="ECO:0008006" key="4">
    <source>
        <dbReference type="Google" id="ProtNLM"/>
    </source>
</evidence>
<evidence type="ECO:0000256" key="1">
    <source>
        <dbReference type="SAM" id="MobiDB-lite"/>
    </source>
</evidence>
<dbReference type="KEGG" id="arev:RVR_4932"/>
<dbReference type="NCBIfam" id="TIGR01484">
    <property type="entry name" value="HAD-SF-IIB"/>
    <property type="match status" value="1"/>
</dbReference>
<dbReference type="GO" id="GO:0000287">
    <property type="term" value="F:magnesium ion binding"/>
    <property type="evidence" value="ECO:0007669"/>
    <property type="project" value="TreeGrafter"/>
</dbReference>
<feature type="compositionally biased region" description="Basic and acidic residues" evidence="1">
    <location>
        <begin position="60"/>
        <end position="84"/>
    </location>
</feature>
<dbReference type="Pfam" id="PF08282">
    <property type="entry name" value="Hydrolase_3"/>
    <property type="match status" value="1"/>
</dbReference>
<reference evidence="2 3" key="3">
    <citation type="journal article" date="2011" name="Nat. Chem. Biol.">
        <title>Reveromycin A biosynthesis uses RevG and RevJ for stereospecific spiroacetal formation.</title>
        <authorList>
            <person name="Takahashi S."/>
            <person name="Toyoda A."/>
            <person name="Sekiyama Y."/>
            <person name="Takagi H."/>
            <person name="Nogawa T."/>
            <person name="Uramoto M."/>
            <person name="Suzuki R."/>
            <person name="Koshino H."/>
            <person name="Kumano T."/>
            <person name="Panthee S."/>
            <person name="Dairi T."/>
            <person name="Ishikawa J."/>
            <person name="Ikeda H."/>
            <person name="Sakaki Y."/>
            <person name="Osada H."/>
        </authorList>
    </citation>
    <scope>NUCLEOTIDE SEQUENCE [LARGE SCALE GENOMIC DNA]</scope>
    <source>
        <strain evidence="2 3">SN-593</strain>
    </source>
</reference>
<feature type="region of interest" description="Disordered" evidence="1">
    <location>
        <begin position="1"/>
        <end position="84"/>
    </location>
</feature>
<gene>
    <name evidence="2" type="ORF">RVR_4932</name>
</gene>
<sequence length="388" mass="42376">MTPATEPAESSEARHRPEARTDPRTGPEQSRPDRPDGQGEQHHRQDPQDPRSPQDPQEQQDPREEQTPREEQDEQDRHDEQDPYEYQHRQTFQKTFADPGPRLIATDLDGTLLRDDKTISQRTTAALAAAEDAGVEVFFVTGRPLRWMGVVAQHLAGHGMAIAANGAAVYDLRAGTLIEAFPLPEDDALAIAHALRAAIPGTTFAIERTFCFRREPGYPPIEADDSLPRAGIEELLAADRGQPLLKLLAKHPSLDPDEFLATALTLAGGHGEITRSSESALLEISGAGVSKATTLAKCCAERGVTAAEVVAFGDMPNDLAMLGWAGFPYAVANAHPRVLAATRYRTGSNNDDGVARVIERLLAARAERAERTDRTDRADRADRTDRLP</sequence>